<dbReference type="STRING" id="1434072.SAMN05216210_1269"/>
<dbReference type="AlphaFoldDB" id="A0A1H2F410"/>
<proteinExistence type="predicted"/>
<gene>
    <name evidence="1" type="ORF">SAMN05216210_1269</name>
</gene>
<name>A0A1H2F410_9GAMM</name>
<dbReference type="Proteomes" id="UP000243924">
    <property type="component" value="Chromosome I"/>
</dbReference>
<dbReference type="OrthoDB" id="7061405at2"/>
<accession>A0A1H2F410</accession>
<dbReference type="RefSeq" id="WP_157719097.1">
    <property type="nucleotide sequence ID" value="NZ_LT629787.1"/>
</dbReference>
<reference evidence="2" key="1">
    <citation type="submission" date="2016-10" db="EMBL/GenBank/DDBJ databases">
        <authorList>
            <person name="Varghese N."/>
            <person name="Submissions S."/>
        </authorList>
    </citation>
    <scope>NUCLEOTIDE SEQUENCE [LARGE SCALE GENOMIC DNA]</scope>
    <source>
        <strain evidence="2">CECT 8338</strain>
    </source>
</reference>
<dbReference type="EMBL" id="LT629787">
    <property type="protein sequence ID" value="SDU02092.1"/>
    <property type="molecule type" value="Genomic_DNA"/>
</dbReference>
<sequence>MTAMHREMKPAVYRYQETNRGFELYLGEYSTLDGLSVFDESAELSIISLGATRYRKYGWATEKELPPVDSVGSLIELLEAEGDIGIVECDVFLPEYGTLSTHDDRECHYVMTSKRQCISVLNTVLPREHSNMLVYALLGSQGLYLSCSEAGNVTKYRSFDEYLSKNA</sequence>
<protein>
    <submittedName>
        <fullName evidence="1">Uncharacterized protein</fullName>
    </submittedName>
</protein>
<evidence type="ECO:0000313" key="2">
    <source>
        <dbReference type="Proteomes" id="UP000243924"/>
    </source>
</evidence>
<keyword evidence="2" id="KW-1185">Reference proteome</keyword>
<evidence type="ECO:0000313" key="1">
    <source>
        <dbReference type="EMBL" id="SDU02092.1"/>
    </source>
</evidence>
<organism evidence="1 2">
    <name type="scientific">Halopseudomonas salegens</name>
    <dbReference type="NCBI Taxonomy" id="1434072"/>
    <lineage>
        <taxon>Bacteria</taxon>
        <taxon>Pseudomonadati</taxon>
        <taxon>Pseudomonadota</taxon>
        <taxon>Gammaproteobacteria</taxon>
        <taxon>Pseudomonadales</taxon>
        <taxon>Pseudomonadaceae</taxon>
        <taxon>Halopseudomonas</taxon>
    </lineage>
</organism>